<dbReference type="GO" id="GO:0008324">
    <property type="term" value="F:monoatomic cation transmembrane transporter activity"/>
    <property type="evidence" value="ECO:0007669"/>
    <property type="project" value="InterPro"/>
</dbReference>
<evidence type="ECO:0000256" key="2">
    <source>
        <dbReference type="ARBA" id="ARBA00009749"/>
    </source>
</evidence>
<gene>
    <name evidence="10" type="ORF">GMA8713_00813</name>
</gene>
<accession>A0A128EYF7</accession>
<dbReference type="InterPro" id="IPR036739">
    <property type="entry name" value="SLC41_membr_dom_sf"/>
</dbReference>
<feature type="domain" description="SLC41A/MgtE integral membrane" evidence="9">
    <location>
        <begin position="143"/>
        <end position="274"/>
    </location>
</feature>
<evidence type="ECO:0000256" key="3">
    <source>
        <dbReference type="ARBA" id="ARBA00022448"/>
    </source>
</evidence>
<evidence type="ECO:0000313" key="10">
    <source>
        <dbReference type="EMBL" id="CZF79036.1"/>
    </source>
</evidence>
<sequence length="283" mass="30075">MAVMNATLLGNQPTAFAAREIEAARSAFLFHENNERVRLLSVMPVSEAIAVLNQCPVALVRRLLDDLAETGEVVRVRQIATGLGLISSEVEPDGNYLTNSVFSHVRQRIGWIVGLALLGIVSGLIISHYEDTLSQLVLLAIYMPVIAAAGGNAGSQAATLVVRALAMNEVRPGQWLQVMWKELRIASIIAISLAAVIMARVMLFSDDSALPSGMTLIDIATAIGLALSIQVTISTTLGGLLPLVARKLKLDPAVLVSPVLASVVDISGMAIYFVTVNAWLGLT</sequence>
<dbReference type="OrthoDB" id="9790355at2"/>
<dbReference type="PANTHER" id="PTHR41394:SF5">
    <property type="entry name" value="SLC41A_MGTE INTEGRAL MEMBRANE DOMAIN-CONTAINING PROTEIN"/>
    <property type="match status" value="1"/>
</dbReference>
<organism evidence="10 11">
    <name type="scientific">Grimontia marina</name>
    <dbReference type="NCBI Taxonomy" id="646534"/>
    <lineage>
        <taxon>Bacteria</taxon>
        <taxon>Pseudomonadati</taxon>
        <taxon>Pseudomonadota</taxon>
        <taxon>Gammaproteobacteria</taxon>
        <taxon>Vibrionales</taxon>
        <taxon>Vibrionaceae</taxon>
        <taxon>Grimontia</taxon>
    </lineage>
</organism>
<dbReference type="Gene3D" id="1.10.357.20">
    <property type="entry name" value="SLC41 divalent cation transporters, integral membrane domain"/>
    <property type="match status" value="1"/>
</dbReference>
<keyword evidence="6 8" id="KW-1133">Transmembrane helix</keyword>
<evidence type="ECO:0000256" key="4">
    <source>
        <dbReference type="ARBA" id="ARBA00022692"/>
    </source>
</evidence>
<name>A0A128EYF7_9GAMM</name>
<keyword evidence="3" id="KW-0813">Transport</keyword>
<comment type="subcellular location">
    <subcellularLocation>
        <location evidence="1">Membrane</location>
        <topology evidence="1">Multi-pass membrane protein</topology>
    </subcellularLocation>
</comment>
<evidence type="ECO:0000256" key="7">
    <source>
        <dbReference type="ARBA" id="ARBA00023136"/>
    </source>
</evidence>
<evidence type="ECO:0000313" key="11">
    <source>
        <dbReference type="Proteomes" id="UP000073601"/>
    </source>
</evidence>
<protein>
    <submittedName>
        <fullName evidence="10">Magnesium transporter MgtE</fullName>
    </submittedName>
</protein>
<feature type="transmembrane region" description="Helical" evidence="8">
    <location>
        <begin position="183"/>
        <end position="204"/>
    </location>
</feature>
<feature type="transmembrane region" description="Helical" evidence="8">
    <location>
        <begin position="216"/>
        <end position="241"/>
    </location>
</feature>
<evidence type="ECO:0000256" key="1">
    <source>
        <dbReference type="ARBA" id="ARBA00004141"/>
    </source>
</evidence>
<reference evidence="11" key="1">
    <citation type="submission" date="2016-02" db="EMBL/GenBank/DDBJ databases">
        <authorList>
            <person name="Rodrigo-Torres Lidia"/>
            <person name="Arahal R.David."/>
        </authorList>
    </citation>
    <scope>NUCLEOTIDE SEQUENCE [LARGE SCALE GENOMIC DNA]</scope>
    <source>
        <strain evidence="11">CECT 8713</strain>
    </source>
</reference>
<evidence type="ECO:0000256" key="6">
    <source>
        <dbReference type="ARBA" id="ARBA00022989"/>
    </source>
</evidence>
<dbReference type="InterPro" id="IPR006667">
    <property type="entry name" value="SLC41_membr_dom"/>
</dbReference>
<keyword evidence="7 8" id="KW-0472">Membrane</keyword>
<proteinExistence type="inferred from homology"/>
<keyword evidence="11" id="KW-1185">Reference proteome</keyword>
<keyword evidence="4 8" id="KW-0812">Transmembrane</keyword>
<dbReference type="PANTHER" id="PTHR41394">
    <property type="entry name" value="MAGNESIUM TRANSPORTER MGTE"/>
    <property type="match status" value="1"/>
</dbReference>
<dbReference type="Pfam" id="PF01769">
    <property type="entry name" value="MgtE"/>
    <property type="match status" value="1"/>
</dbReference>
<dbReference type="AlphaFoldDB" id="A0A128EYF7"/>
<dbReference type="RefSeq" id="WP_062705999.1">
    <property type="nucleotide sequence ID" value="NZ_CAWRCI010000005.1"/>
</dbReference>
<dbReference type="SUPFAM" id="SSF161093">
    <property type="entry name" value="MgtE membrane domain-like"/>
    <property type="match status" value="1"/>
</dbReference>
<comment type="similarity">
    <text evidence="2">Belongs to the SLC41A transporter family.</text>
</comment>
<keyword evidence="5" id="KW-0460">Magnesium</keyword>
<feature type="transmembrane region" description="Helical" evidence="8">
    <location>
        <begin position="253"/>
        <end position="274"/>
    </location>
</feature>
<dbReference type="EMBL" id="FIZY01000005">
    <property type="protein sequence ID" value="CZF79036.1"/>
    <property type="molecule type" value="Genomic_DNA"/>
</dbReference>
<feature type="transmembrane region" description="Helical" evidence="8">
    <location>
        <begin position="141"/>
        <end position="162"/>
    </location>
</feature>
<dbReference type="GO" id="GO:0016020">
    <property type="term" value="C:membrane"/>
    <property type="evidence" value="ECO:0007669"/>
    <property type="project" value="UniProtKB-SubCell"/>
</dbReference>
<feature type="transmembrane region" description="Helical" evidence="8">
    <location>
        <begin position="109"/>
        <end position="129"/>
    </location>
</feature>
<evidence type="ECO:0000256" key="8">
    <source>
        <dbReference type="SAM" id="Phobius"/>
    </source>
</evidence>
<dbReference type="Proteomes" id="UP000073601">
    <property type="component" value="Unassembled WGS sequence"/>
</dbReference>
<evidence type="ECO:0000256" key="5">
    <source>
        <dbReference type="ARBA" id="ARBA00022842"/>
    </source>
</evidence>
<evidence type="ECO:0000259" key="9">
    <source>
        <dbReference type="Pfam" id="PF01769"/>
    </source>
</evidence>